<dbReference type="GO" id="GO:0007165">
    <property type="term" value="P:signal transduction"/>
    <property type="evidence" value="ECO:0007669"/>
    <property type="project" value="TreeGrafter"/>
</dbReference>
<reference evidence="7 8" key="1">
    <citation type="submission" date="2019-01" db="EMBL/GenBank/DDBJ databases">
        <title>A draft genome assembly of the solar-powered sea slug Elysia chlorotica.</title>
        <authorList>
            <person name="Cai H."/>
            <person name="Li Q."/>
            <person name="Fang X."/>
            <person name="Li J."/>
            <person name="Curtis N.E."/>
            <person name="Altenburger A."/>
            <person name="Shibata T."/>
            <person name="Feng M."/>
            <person name="Maeda T."/>
            <person name="Schwartz J.A."/>
            <person name="Shigenobu S."/>
            <person name="Lundholm N."/>
            <person name="Nishiyama T."/>
            <person name="Yang H."/>
            <person name="Hasebe M."/>
            <person name="Li S."/>
            <person name="Pierce S.K."/>
            <person name="Wang J."/>
        </authorList>
    </citation>
    <scope>NUCLEOTIDE SEQUENCE [LARGE SCALE GENOMIC DNA]</scope>
    <source>
        <strain evidence="7">EC2010</strain>
        <tissue evidence="7">Whole organism of an adult</tissue>
    </source>
</reference>
<dbReference type="EMBL" id="RQTK01001867">
    <property type="protein sequence ID" value="RUS69013.1"/>
    <property type="molecule type" value="Genomic_DNA"/>
</dbReference>
<dbReference type="GO" id="GO:0016020">
    <property type="term" value="C:membrane"/>
    <property type="evidence" value="ECO:0007669"/>
    <property type="project" value="UniProtKB-SubCell"/>
</dbReference>
<keyword evidence="3" id="KW-1133">Transmembrane helix</keyword>
<comment type="caution">
    <text evidence="7">The sequence shown here is derived from an EMBL/GenBank/DDBJ whole genome shotgun (WGS) entry which is preliminary data.</text>
</comment>
<dbReference type="STRING" id="188477.A0A433SJ11"/>
<dbReference type="PANTHER" id="PTHR44755">
    <property type="entry name" value="NATRIURETIC PEPTIDE RECEPTOR 3-RELATED"/>
    <property type="match status" value="1"/>
</dbReference>
<dbReference type="Pfam" id="PF01094">
    <property type="entry name" value="ANF_receptor"/>
    <property type="match status" value="1"/>
</dbReference>
<evidence type="ECO:0000256" key="2">
    <source>
        <dbReference type="ARBA" id="ARBA00022692"/>
    </source>
</evidence>
<evidence type="ECO:0000313" key="8">
    <source>
        <dbReference type="Proteomes" id="UP000271974"/>
    </source>
</evidence>
<dbReference type="SUPFAM" id="SSF53822">
    <property type="entry name" value="Periplasmic binding protein-like I"/>
    <property type="match status" value="1"/>
</dbReference>
<dbReference type="InterPro" id="IPR028082">
    <property type="entry name" value="Peripla_BP_I"/>
</dbReference>
<dbReference type="Gene3D" id="3.40.50.2300">
    <property type="match status" value="1"/>
</dbReference>
<dbReference type="InterPro" id="IPR001828">
    <property type="entry name" value="ANF_lig-bd_rcpt"/>
</dbReference>
<evidence type="ECO:0000313" key="7">
    <source>
        <dbReference type="EMBL" id="RUS69013.1"/>
    </source>
</evidence>
<dbReference type="Proteomes" id="UP000271974">
    <property type="component" value="Unassembled WGS sequence"/>
</dbReference>
<protein>
    <recommendedName>
        <fullName evidence="6">Receptor ligand binding region domain-containing protein</fullName>
    </recommendedName>
</protein>
<evidence type="ECO:0000256" key="1">
    <source>
        <dbReference type="ARBA" id="ARBA00004370"/>
    </source>
</evidence>
<evidence type="ECO:0000256" key="3">
    <source>
        <dbReference type="ARBA" id="ARBA00022989"/>
    </source>
</evidence>
<proteinExistence type="predicted"/>
<evidence type="ECO:0000259" key="6">
    <source>
        <dbReference type="Pfam" id="PF01094"/>
    </source>
</evidence>
<dbReference type="PANTHER" id="PTHR44755:SF11">
    <property type="entry name" value="ATRIAL NATRIURETIC PEPTIDE RECEPTOR 3 ISOFORM X1"/>
    <property type="match status" value="1"/>
</dbReference>
<dbReference type="AlphaFoldDB" id="A0A433SJ11"/>
<comment type="subcellular location">
    <subcellularLocation>
        <location evidence="1">Membrane</location>
    </subcellularLocation>
</comment>
<dbReference type="InterPro" id="IPR052612">
    <property type="entry name" value="ANP_Clearance_Receptor"/>
</dbReference>
<dbReference type="GO" id="GO:0038023">
    <property type="term" value="F:signaling receptor activity"/>
    <property type="evidence" value="ECO:0007669"/>
    <property type="project" value="TreeGrafter"/>
</dbReference>
<sequence>MNDPRPEVLAGVILPASGGRPFRLVRVKPALEKAVADLSEDGEKRWNFKKLTLLYADSKCDSGVTMNEAIQMAERKRVSVFFGPVCDYAVAPVARQAPYWNIPLITTGATAFNFQYDKARTYRTLTRVGPANLKGLHEFLEGVFQENIWFRFKFIYDSTGQDEILHAFCHLLVEYMHIYLMGMGSNITMDLQKIDMQDTPPDMGRVMREEVGADNAGAEKNNLKSSTKDSNRELCGSTGGRGGLGVEHRLLENEEDEEDEEE</sequence>
<feature type="compositionally biased region" description="Acidic residues" evidence="5">
    <location>
        <begin position="253"/>
        <end position="262"/>
    </location>
</feature>
<feature type="domain" description="Receptor ligand binding region" evidence="6">
    <location>
        <begin position="27"/>
        <end position="159"/>
    </location>
</feature>
<accession>A0A433SJ11</accession>
<evidence type="ECO:0000256" key="5">
    <source>
        <dbReference type="SAM" id="MobiDB-lite"/>
    </source>
</evidence>
<gene>
    <name evidence="7" type="ORF">EGW08_023225</name>
</gene>
<dbReference type="GO" id="GO:0017046">
    <property type="term" value="F:peptide hormone binding"/>
    <property type="evidence" value="ECO:0007669"/>
    <property type="project" value="TreeGrafter"/>
</dbReference>
<keyword evidence="2" id="KW-0812">Transmembrane</keyword>
<dbReference type="OrthoDB" id="10065302at2759"/>
<name>A0A433SJ11_ELYCH</name>
<keyword evidence="8" id="KW-1185">Reference proteome</keyword>
<feature type="region of interest" description="Disordered" evidence="5">
    <location>
        <begin position="211"/>
        <end position="262"/>
    </location>
</feature>
<organism evidence="7 8">
    <name type="scientific">Elysia chlorotica</name>
    <name type="common">Eastern emerald elysia</name>
    <name type="synonym">Sea slug</name>
    <dbReference type="NCBI Taxonomy" id="188477"/>
    <lineage>
        <taxon>Eukaryota</taxon>
        <taxon>Metazoa</taxon>
        <taxon>Spiralia</taxon>
        <taxon>Lophotrochozoa</taxon>
        <taxon>Mollusca</taxon>
        <taxon>Gastropoda</taxon>
        <taxon>Heterobranchia</taxon>
        <taxon>Euthyneura</taxon>
        <taxon>Panpulmonata</taxon>
        <taxon>Sacoglossa</taxon>
        <taxon>Placobranchoidea</taxon>
        <taxon>Plakobranchidae</taxon>
        <taxon>Elysia</taxon>
    </lineage>
</organism>
<evidence type="ECO:0000256" key="4">
    <source>
        <dbReference type="ARBA" id="ARBA00023136"/>
    </source>
</evidence>
<keyword evidence="4" id="KW-0472">Membrane</keyword>